<evidence type="ECO:0000313" key="1">
    <source>
        <dbReference type="EMBL" id="SFD78408.1"/>
    </source>
</evidence>
<dbReference type="Proteomes" id="UP000198977">
    <property type="component" value="Unassembled WGS sequence"/>
</dbReference>
<dbReference type="RefSeq" id="WP_177209410.1">
    <property type="nucleotide sequence ID" value="NZ_FOMW01000002.1"/>
</dbReference>
<reference evidence="1 2" key="1">
    <citation type="submission" date="2016-10" db="EMBL/GenBank/DDBJ databases">
        <authorList>
            <person name="de Groot N.N."/>
        </authorList>
    </citation>
    <scope>NUCLEOTIDE SEQUENCE [LARGE SCALE GENOMIC DNA]</scope>
    <source>
        <strain evidence="1 2">DSM 11443</strain>
    </source>
</reference>
<gene>
    <name evidence="1" type="ORF">SAMN04488523_102384</name>
</gene>
<protein>
    <submittedName>
        <fullName evidence="1">Uncharacterized protein</fullName>
    </submittedName>
</protein>
<evidence type="ECO:0000313" key="2">
    <source>
        <dbReference type="Proteomes" id="UP000198977"/>
    </source>
</evidence>
<sequence>MIALDTRLLAAHAGGDLAALVTLYREAADAATDAQASAFYLTHAHVFALEAGHPTAAQLRQRLIDQGREAPLPAPTPPLR</sequence>
<proteinExistence type="predicted"/>
<dbReference type="STRING" id="74348.SAMN04488523_102384"/>
<organism evidence="1 2">
    <name type="scientific">Sulfitobacter brevis</name>
    <dbReference type="NCBI Taxonomy" id="74348"/>
    <lineage>
        <taxon>Bacteria</taxon>
        <taxon>Pseudomonadati</taxon>
        <taxon>Pseudomonadota</taxon>
        <taxon>Alphaproteobacteria</taxon>
        <taxon>Rhodobacterales</taxon>
        <taxon>Roseobacteraceae</taxon>
        <taxon>Sulfitobacter</taxon>
    </lineage>
</organism>
<keyword evidence="2" id="KW-1185">Reference proteome</keyword>
<accession>A0A1I1V8U7</accession>
<name>A0A1I1V8U7_9RHOB</name>
<dbReference type="AlphaFoldDB" id="A0A1I1V8U7"/>
<dbReference type="EMBL" id="FOMW01000002">
    <property type="protein sequence ID" value="SFD78408.1"/>
    <property type="molecule type" value="Genomic_DNA"/>
</dbReference>